<evidence type="ECO:0000313" key="11">
    <source>
        <dbReference type="Proteomes" id="UP000435985"/>
    </source>
</evidence>
<sequence length="193" mass="21595">MKRINLLGTALLTIAVMTSCGSSKPVTQTVQQPAVQQDVEINVPCSGPEFQTNKEYFRASSMGLSTDMSIAKKKAMTEARAEIATAINAKVKSVTDSYVSSYQQGENDESKSRYQSLTRTVVEQELSGTRVICEKTMKTPDGKYKVYVSLELAGEEIMNAMANRIKNDDKLRIDFEYEKFKKVFEEEMSKNAQ</sequence>
<dbReference type="Proteomes" id="UP000318823">
    <property type="component" value="Chromosome"/>
</dbReference>
<keyword evidence="6" id="KW-0449">Lipoprotein</keyword>
<dbReference type="Proteomes" id="UP001215078">
    <property type="component" value="Unassembled WGS sequence"/>
</dbReference>
<dbReference type="EMBL" id="VWFO01000011">
    <property type="protein sequence ID" value="KAA4664391.1"/>
    <property type="molecule type" value="Genomic_DNA"/>
</dbReference>
<dbReference type="AlphaFoldDB" id="A0A139LB79"/>
<evidence type="ECO:0000313" key="3">
    <source>
        <dbReference type="EMBL" id="KAA3954398.1"/>
    </source>
</evidence>
<dbReference type="Proteomes" id="UP000323717">
    <property type="component" value="Unassembled WGS sequence"/>
</dbReference>
<evidence type="ECO:0000313" key="10">
    <source>
        <dbReference type="Proteomes" id="UP000375690"/>
    </source>
</evidence>
<reference evidence="8" key="1">
    <citation type="journal article" date="2018" name="J. Anim. Genet.">
        <title>Acquired interbacterial defense systems protect against interspecies antagonism in the human gut microbiome.</title>
        <authorList>
            <person name="Ross B.D."/>
            <person name="Verster A.J."/>
            <person name="Radey M.C."/>
            <person name="Schmidtke D.T."/>
            <person name="Pope C.E."/>
            <person name="Hoffman L.R."/>
            <person name="Hajjar A."/>
            <person name="Peterson S.B."/>
            <person name="Borenstein E."/>
            <person name="Mougous J."/>
        </authorList>
    </citation>
    <scope>NUCLEOTIDE SEQUENCE [LARGE SCALE GENOMIC DNA]</scope>
    <source>
        <strain evidence="8">3725 D1 iv</strain>
    </source>
</reference>
<dbReference type="RefSeq" id="WP_004317057.1">
    <property type="nucleotide sequence ID" value="NZ_CAKJYT010000018.1"/>
</dbReference>
<evidence type="ECO:0000313" key="2">
    <source>
        <dbReference type="EMBL" id="KAA3800168.1"/>
    </source>
</evidence>
<evidence type="ECO:0000313" key="4">
    <source>
        <dbReference type="EMBL" id="KAA4664391.1"/>
    </source>
</evidence>
<feature type="chain" id="PRO_5042681953" evidence="1">
    <location>
        <begin position="22"/>
        <end position="193"/>
    </location>
</feature>
<evidence type="ECO:0000313" key="7">
    <source>
        <dbReference type="EMBL" id="QDM10627.1"/>
    </source>
</evidence>
<dbReference type="GeneID" id="69482336"/>
<evidence type="ECO:0000313" key="5">
    <source>
        <dbReference type="EMBL" id="KAB1321743.1"/>
    </source>
</evidence>
<feature type="signal peptide" evidence="1">
    <location>
        <begin position="1"/>
        <end position="21"/>
    </location>
</feature>
<evidence type="ECO:0000313" key="9">
    <source>
        <dbReference type="Proteomes" id="UP000323717"/>
    </source>
</evidence>
<evidence type="ECO:0000313" key="12">
    <source>
        <dbReference type="Proteomes" id="UP000460135"/>
    </source>
</evidence>
<dbReference type="Proteomes" id="UP000460135">
    <property type="component" value="Unassembled WGS sequence"/>
</dbReference>
<protein>
    <submittedName>
        <fullName evidence="6">LPP20 family lipoprotein</fullName>
    </submittedName>
</protein>
<dbReference type="EMBL" id="JAQQPO010000003">
    <property type="protein sequence ID" value="MDC7957310.1"/>
    <property type="molecule type" value="Genomic_DNA"/>
</dbReference>
<proteinExistence type="predicted"/>
<reference evidence="7" key="4">
    <citation type="submission" date="2019-07" db="EMBL/GenBank/DDBJ databases">
        <authorList>
            <person name="Ross B.D."/>
            <person name="Verster A.J."/>
            <person name="Radey M.C."/>
            <person name="Schmidtke D.T."/>
            <person name="Pope C.E."/>
            <person name="Hoffman L.R."/>
            <person name="Hajjar A."/>
            <person name="Peterson S.B."/>
            <person name="Borenstein E."/>
            <person name="Mougous J.D."/>
        </authorList>
    </citation>
    <scope>NUCLEOTIDE SEQUENCE</scope>
    <source>
        <strain evidence="7">3725 D1 iv</strain>
    </source>
</reference>
<dbReference type="STRING" id="28116.Bovatus_03098"/>
<dbReference type="Proteomes" id="UP000435985">
    <property type="component" value="Unassembled WGS sequence"/>
</dbReference>
<dbReference type="Proteomes" id="UP000375690">
    <property type="component" value="Unassembled WGS sequence"/>
</dbReference>
<dbReference type="EMBL" id="CP041395">
    <property type="protein sequence ID" value="QDM10627.1"/>
    <property type="molecule type" value="Genomic_DNA"/>
</dbReference>
<reference evidence="6" key="5">
    <citation type="submission" date="2022-10" db="EMBL/GenBank/DDBJ databases">
        <title>Human gut microbiome strain richness.</title>
        <authorList>
            <person name="Chen-Liaw A."/>
        </authorList>
    </citation>
    <scope>NUCLEOTIDE SEQUENCE</scope>
    <source>
        <strain evidence="6">RTP21484st1_H8_RTP21484_190118</strain>
    </source>
</reference>
<name>A0A139LB79_BACOV</name>
<keyword evidence="1" id="KW-0732">Signal</keyword>
<accession>A0A139LB79</accession>
<evidence type="ECO:0000313" key="8">
    <source>
        <dbReference type="Proteomes" id="UP000318823"/>
    </source>
</evidence>
<reference evidence="9 10" key="3">
    <citation type="journal article" date="2019" name="Nat. Med.">
        <title>A library of human gut bacterial isolates paired with longitudinal multiomics data enables mechanistic microbiome research.</title>
        <authorList>
            <person name="Poyet M."/>
            <person name="Groussin M."/>
            <person name="Gibbons S.M."/>
            <person name="Avila-Pacheco J."/>
            <person name="Jiang X."/>
            <person name="Kearney S.M."/>
            <person name="Perrotta A.R."/>
            <person name="Berdy B."/>
            <person name="Zhao S."/>
            <person name="Lieberman T.D."/>
            <person name="Swanson P.K."/>
            <person name="Smith M."/>
            <person name="Roesemann S."/>
            <person name="Alexander J.E."/>
            <person name="Rich S.A."/>
            <person name="Livny J."/>
            <person name="Vlamakis H."/>
            <person name="Clish C."/>
            <person name="Bullock K."/>
            <person name="Deik A."/>
            <person name="Scott J."/>
            <person name="Pierce K.A."/>
            <person name="Xavier R.J."/>
            <person name="Alm E.J."/>
        </authorList>
    </citation>
    <scope>NUCLEOTIDE SEQUENCE [LARGE SCALE GENOMIC DNA]</scope>
    <source>
        <strain evidence="4 11">BIOML-A14</strain>
        <strain evidence="3 9">BIOML-A163</strain>
        <strain evidence="2 12">BIOML-A183</strain>
        <strain evidence="5 10">BIOML-A2</strain>
    </source>
</reference>
<dbReference type="EMBL" id="VWLX01000022">
    <property type="protein sequence ID" value="KAA3800168.1"/>
    <property type="molecule type" value="Genomic_DNA"/>
</dbReference>
<dbReference type="PROSITE" id="PS51257">
    <property type="entry name" value="PROKAR_LIPOPROTEIN"/>
    <property type="match status" value="1"/>
</dbReference>
<dbReference type="EMBL" id="VWFC01000035">
    <property type="protein sequence ID" value="KAB1321743.1"/>
    <property type="molecule type" value="Genomic_DNA"/>
</dbReference>
<evidence type="ECO:0000313" key="6">
    <source>
        <dbReference type="EMBL" id="MDC7957310.1"/>
    </source>
</evidence>
<organism evidence="3 9">
    <name type="scientific">Bacteroides ovatus</name>
    <dbReference type="NCBI Taxonomy" id="28116"/>
    <lineage>
        <taxon>Bacteria</taxon>
        <taxon>Pseudomonadati</taxon>
        <taxon>Bacteroidota</taxon>
        <taxon>Bacteroidia</taxon>
        <taxon>Bacteroidales</taxon>
        <taxon>Bacteroidaceae</taxon>
        <taxon>Bacteroides</taxon>
    </lineage>
</organism>
<gene>
    <name evidence="7" type="ORF">DYI28_19085</name>
    <name evidence="5" type="ORF">F3B53_21575</name>
    <name evidence="4" type="ORF">F3B98_11255</name>
    <name evidence="3" type="ORF">F3D71_02410</name>
    <name evidence="2" type="ORF">F3F51_22840</name>
    <name evidence="6" type="ORF">PQ628_03725</name>
</gene>
<reference evidence="7" key="2">
    <citation type="journal article" date="2018" name="Nature">
        <title>Human gut bacteria contain acquired interbacterial defence systems.</title>
        <authorList>
            <person name="Ross B.D."/>
            <person name="Verster A.J."/>
            <person name="Radey M.C."/>
            <person name="Schmidtke D.T."/>
            <person name="Pope C.E."/>
            <person name="Hoffman L.R."/>
            <person name="Hajjar A."/>
            <person name="Peterson S.B."/>
            <person name="Borenstein E."/>
            <person name="Mougous J."/>
        </authorList>
    </citation>
    <scope>NUCLEOTIDE SEQUENCE</scope>
    <source>
        <strain evidence="7">3725 D1 iv</strain>
    </source>
</reference>
<evidence type="ECO:0000256" key="1">
    <source>
        <dbReference type="SAM" id="SignalP"/>
    </source>
</evidence>
<dbReference type="EMBL" id="VWLE01000014">
    <property type="protein sequence ID" value="KAA3954398.1"/>
    <property type="molecule type" value="Genomic_DNA"/>
</dbReference>